<keyword evidence="4 11" id="KW-0378">Hydrolase</keyword>
<evidence type="ECO:0000259" key="12">
    <source>
        <dbReference type="Pfam" id="PF13538"/>
    </source>
</evidence>
<dbReference type="NCBIfam" id="TIGR01447">
    <property type="entry name" value="recD"/>
    <property type="match status" value="1"/>
</dbReference>
<feature type="domain" description="UvrD-like helicase C-terminal" evidence="12">
    <location>
        <begin position="540"/>
        <end position="587"/>
    </location>
</feature>
<evidence type="ECO:0000256" key="1">
    <source>
        <dbReference type="ARBA" id="ARBA00022722"/>
    </source>
</evidence>
<evidence type="ECO:0000256" key="8">
    <source>
        <dbReference type="ARBA" id="ARBA00023125"/>
    </source>
</evidence>
<evidence type="ECO:0000256" key="7">
    <source>
        <dbReference type="ARBA" id="ARBA00022840"/>
    </source>
</evidence>
<dbReference type="InterPro" id="IPR041851">
    <property type="entry name" value="RecD_N_sf"/>
</dbReference>
<evidence type="ECO:0000313" key="15">
    <source>
        <dbReference type="Proteomes" id="UP001501035"/>
    </source>
</evidence>
<keyword evidence="7 11" id="KW-0067">ATP-binding</keyword>
<keyword evidence="9 11" id="KW-0234">DNA repair</keyword>
<dbReference type="Gene3D" id="1.10.10.1020">
    <property type="entry name" value="RecBCD complex, subunit RecD, N-terminal domain"/>
    <property type="match status" value="1"/>
</dbReference>
<evidence type="ECO:0000256" key="11">
    <source>
        <dbReference type="HAMAP-Rule" id="MF_01487"/>
    </source>
</evidence>
<evidence type="ECO:0000256" key="2">
    <source>
        <dbReference type="ARBA" id="ARBA00022741"/>
    </source>
</evidence>
<dbReference type="EMBL" id="BAAAVS010000024">
    <property type="protein sequence ID" value="GAA3039983.1"/>
    <property type="molecule type" value="Genomic_DNA"/>
</dbReference>
<evidence type="ECO:0000256" key="3">
    <source>
        <dbReference type="ARBA" id="ARBA00022763"/>
    </source>
</evidence>
<dbReference type="RefSeq" id="WP_290706494.1">
    <property type="nucleotide sequence ID" value="NZ_BAAAVS010000024.1"/>
</dbReference>
<dbReference type="Gene3D" id="3.40.50.300">
    <property type="entry name" value="P-loop containing nucleotide triphosphate hydrolases"/>
    <property type="match status" value="2"/>
</dbReference>
<evidence type="ECO:0000256" key="10">
    <source>
        <dbReference type="ARBA" id="ARBA00023235"/>
    </source>
</evidence>
<dbReference type="InterPro" id="IPR049550">
    <property type="entry name" value="RecD_N"/>
</dbReference>
<dbReference type="Pfam" id="PF21185">
    <property type="entry name" value="RecD_N"/>
    <property type="match status" value="1"/>
</dbReference>
<evidence type="ECO:0000259" key="13">
    <source>
        <dbReference type="Pfam" id="PF21185"/>
    </source>
</evidence>
<reference evidence="15" key="1">
    <citation type="journal article" date="2019" name="Int. J. Syst. Evol. Microbiol.">
        <title>The Global Catalogue of Microorganisms (GCM) 10K type strain sequencing project: providing services to taxonomists for standard genome sequencing and annotation.</title>
        <authorList>
            <consortium name="The Broad Institute Genomics Platform"/>
            <consortium name="The Broad Institute Genome Sequencing Center for Infectious Disease"/>
            <person name="Wu L."/>
            <person name="Ma J."/>
        </authorList>
    </citation>
    <scope>NUCLEOTIDE SEQUENCE [LARGE SCALE GENOMIC DNA]</scope>
    <source>
        <strain evidence="15">JCM 14234</strain>
    </source>
</reference>
<dbReference type="SUPFAM" id="SSF52540">
    <property type="entry name" value="P-loop containing nucleoside triphosphate hydrolases"/>
    <property type="match status" value="1"/>
</dbReference>
<dbReference type="PANTHER" id="PTHR43788">
    <property type="entry name" value="DNA2/NAM7 HELICASE FAMILY MEMBER"/>
    <property type="match status" value="1"/>
</dbReference>
<comment type="miscellaneous">
    <text evidence="11">In the RecBCD complex, RecB has a slow 3'-5' helicase, an exonuclease activity and loads RecA onto ssDNA, RecD has a fast 5'-3' helicase activity, while RecC stimulates the ATPase and processivity of the RecB helicase and contributes to recognition of the Chi site.</text>
</comment>
<accession>A0ABP6LHR5</accession>
<dbReference type="PANTHER" id="PTHR43788:SF6">
    <property type="entry name" value="DNA HELICASE B"/>
    <property type="match status" value="1"/>
</dbReference>
<evidence type="ECO:0000256" key="9">
    <source>
        <dbReference type="ARBA" id="ARBA00023204"/>
    </source>
</evidence>
<dbReference type="InterPro" id="IPR027417">
    <property type="entry name" value="P-loop_NTPase"/>
</dbReference>
<gene>
    <name evidence="11 14" type="primary">recD</name>
    <name evidence="14" type="ORF">GCM10010528_20620</name>
</gene>
<dbReference type="Pfam" id="PF13245">
    <property type="entry name" value="AAA_19"/>
    <property type="match status" value="1"/>
</dbReference>
<keyword evidence="1 11" id="KW-0540">Nuclease</keyword>
<dbReference type="Proteomes" id="UP001501035">
    <property type="component" value="Unassembled WGS sequence"/>
</dbReference>
<dbReference type="EC" id="5.6.2.3" evidence="11"/>
<sequence length="619" mass="65675">MSGAIREFDPASGDLAVGEVGFLRAFNESGLITSADVQVARRLSKLSDETAADEVLLAAALAVRAVRTGSICVALETIADLDPDPENPLPWPSTDAMVAALRVSSLVIGGRFGPLKPLALVDSDDGPLVYLRKYFEQEQTIRRILDGRAASRPPVDLARARAAIDDVFAPAAADDGGPDYDRQRAAAALAATSWTTVLVGGPGTGKTHTVARILGVLERVLGGGVRIGLCAPTGRAAAQLQASINDYDGLAAMPVAHTVHALLGIWRDGTVRHGPNNRLPYDVVVVDETSMLSVTAMSLLLAAVRDDTRLILVGDPHQLVSVEAGAVLTDLTDRALRSTATLPPGFADLADLGDSDFSSAEKAQLGGSVLTLTWGYRFGTVIASVAAAVNRGDADEVLRLIEQDCGDRIELVEPEALDDVRNDTVTWLSALRTAGAAGDARTAVTELGAYRVLCAHRDGRYGVGWWSRTIDSWRHAVRRSGPWPIGEPLLVTSTDKRVGIYNGDTGVVIADGGRGVSVAFDKHGEIVTLHPSQLADAMPAAAMTIHRSQGSQFDVVTVVLPPSESALLTRELLYTATTRARKRVRIVGKADWLRAAVDRRVARASGLRGEVTEWSPQVD</sequence>
<evidence type="ECO:0000256" key="4">
    <source>
        <dbReference type="ARBA" id="ARBA00022801"/>
    </source>
</evidence>
<keyword evidence="6 11" id="KW-0269">Exonuclease</keyword>
<dbReference type="InterPro" id="IPR027785">
    <property type="entry name" value="UvrD-like_helicase_C"/>
</dbReference>
<dbReference type="HAMAP" id="MF_01487">
    <property type="entry name" value="RecD"/>
    <property type="match status" value="1"/>
</dbReference>
<keyword evidence="2 11" id="KW-0547">Nucleotide-binding</keyword>
<dbReference type="InterPro" id="IPR006344">
    <property type="entry name" value="RecD"/>
</dbReference>
<comment type="caution">
    <text evidence="14">The sequence shown here is derived from an EMBL/GenBank/DDBJ whole genome shotgun (WGS) entry which is preliminary data.</text>
</comment>
<comment type="catalytic activity">
    <reaction evidence="11">
        <text>ATP + H2O = ADP + phosphate + H(+)</text>
        <dbReference type="Rhea" id="RHEA:13065"/>
        <dbReference type="ChEBI" id="CHEBI:15377"/>
        <dbReference type="ChEBI" id="CHEBI:15378"/>
        <dbReference type="ChEBI" id="CHEBI:30616"/>
        <dbReference type="ChEBI" id="CHEBI:43474"/>
        <dbReference type="ChEBI" id="CHEBI:456216"/>
        <dbReference type="EC" id="5.6.2.3"/>
    </reaction>
</comment>
<organism evidence="14 15">
    <name type="scientific">Gordonia defluvii</name>
    <dbReference type="NCBI Taxonomy" id="283718"/>
    <lineage>
        <taxon>Bacteria</taxon>
        <taxon>Bacillati</taxon>
        <taxon>Actinomycetota</taxon>
        <taxon>Actinomycetes</taxon>
        <taxon>Mycobacteriales</taxon>
        <taxon>Gordoniaceae</taxon>
        <taxon>Gordonia</taxon>
    </lineage>
</organism>
<keyword evidence="5 11" id="KW-0347">Helicase</keyword>
<keyword evidence="3 11" id="KW-0227">DNA damage</keyword>
<keyword evidence="10 11" id="KW-0413">Isomerase</keyword>
<dbReference type="CDD" id="cd17933">
    <property type="entry name" value="DEXSc_RecD-like"/>
    <property type="match status" value="1"/>
</dbReference>
<proteinExistence type="inferred from homology"/>
<comment type="subunit">
    <text evidence="11">Heterotrimer of RecB, RecC and RecD. All subunits contribute to DNA-binding.</text>
</comment>
<feature type="binding site" evidence="11">
    <location>
        <begin position="200"/>
        <end position="207"/>
    </location>
    <ligand>
        <name>ATP</name>
        <dbReference type="ChEBI" id="CHEBI:30616"/>
    </ligand>
</feature>
<comment type="similarity">
    <text evidence="11">Belongs to the RecD family.</text>
</comment>
<comment type="function">
    <text evidence="11">A helicase/nuclease that prepares dsDNA breaks (DSB) for recombinational DNA repair. Binds to DSBs and unwinds DNA via a highly rapid and processive ATP-dependent bidirectional helicase activity. Unwinds dsDNA until it encounters a Chi (crossover hotspot instigator) sequence from the 3' direction. Cuts ssDNA a few nucleotides 3' to the Chi site. The properties and activities of the enzyme are changed at Chi. The Chi-altered holoenzyme produces a long 3'-ssDNA overhang and facilitates RecA-binding to the ssDNA for homologous DNA recombination and repair. Holoenzyme degrades any linearized DNA that is unable to undergo homologous recombination. In the holoenzyme this subunit has ssDNA-dependent ATPase and 5'-3' helicase activity. When added to pre-assembled RecBC greatly stimulates nuclease activity and augments holoenzyme processivity. Negatively regulates the RecA-loading ability of RecBCD.</text>
</comment>
<protein>
    <recommendedName>
        <fullName evidence="11">RecBCD enzyme subunit RecD</fullName>
        <ecNumber evidence="11">5.6.2.3</ecNumber>
    </recommendedName>
    <alternativeName>
        <fullName evidence="11">DNA 5'-3' helicase subunit RecD</fullName>
    </alternativeName>
    <alternativeName>
        <fullName evidence="11">Exonuclease V subunit RecD</fullName>
        <shortName evidence="11">ExoV subunit RecD</shortName>
    </alternativeName>
    <alternativeName>
        <fullName evidence="11">Helicase/nuclease RecBCD subunit RecD</fullName>
    </alternativeName>
</protein>
<evidence type="ECO:0000313" key="14">
    <source>
        <dbReference type="EMBL" id="GAA3039983.1"/>
    </source>
</evidence>
<dbReference type="CDD" id="cd18809">
    <property type="entry name" value="SF1_C_RecD"/>
    <property type="match status" value="1"/>
</dbReference>
<keyword evidence="8 11" id="KW-0238">DNA-binding</keyword>
<feature type="domain" description="RecBCD enzyme subunit RecD N-terminal" evidence="13">
    <location>
        <begin position="28"/>
        <end position="120"/>
    </location>
</feature>
<evidence type="ECO:0000256" key="5">
    <source>
        <dbReference type="ARBA" id="ARBA00022806"/>
    </source>
</evidence>
<evidence type="ECO:0000256" key="6">
    <source>
        <dbReference type="ARBA" id="ARBA00022839"/>
    </source>
</evidence>
<dbReference type="Pfam" id="PF13538">
    <property type="entry name" value="UvrD_C_2"/>
    <property type="match status" value="1"/>
</dbReference>
<keyword evidence="15" id="KW-1185">Reference proteome</keyword>
<name>A0ABP6LHR5_9ACTN</name>
<dbReference type="InterPro" id="IPR050534">
    <property type="entry name" value="Coronavir_polyprotein_1ab"/>
</dbReference>